<dbReference type="RefSeq" id="WP_245118873.1">
    <property type="nucleotide sequence ID" value="NZ_CP095061.1"/>
</dbReference>
<name>A0ABY4G209_9BACT</name>
<organism evidence="1 2">
    <name type="scientific">Hymenobacter volaticus</name>
    <dbReference type="NCBI Taxonomy" id="2932254"/>
    <lineage>
        <taxon>Bacteria</taxon>
        <taxon>Pseudomonadati</taxon>
        <taxon>Bacteroidota</taxon>
        <taxon>Cytophagia</taxon>
        <taxon>Cytophagales</taxon>
        <taxon>Hymenobacteraceae</taxon>
        <taxon>Hymenobacter</taxon>
    </lineage>
</organism>
<proteinExistence type="predicted"/>
<gene>
    <name evidence="1" type="ORF">MUN86_14970</name>
</gene>
<protein>
    <submittedName>
        <fullName evidence="1">Uncharacterized protein</fullName>
    </submittedName>
</protein>
<reference evidence="1" key="1">
    <citation type="submission" date="2022-04" db="EMBL/GenBank/DDBJ databases">
        <title>Hymenobacter sp. isolated from the air.</title>
        <authorList>
            <person name="Won M."/>
            <person name="Lee C.-M."/>
            <person name="Woen H.-Y."/>
            <person name="Kwon S.-W."/>
        </authorList>
    </citation>
    <scope>NUCLEOTIDE SEQUENCE</scope>
    <source>
        <strain evidence="1">5420S-77</strain>
    </source>
</reference>
<evidence type="ECO:0000313" key="1">
    <source>
        <dbReference type="EMBL" id="UOQ64863.1"/>
    </source>
</evidence>
<sequence>MASLPSPNTFSDVLQRYQPQVAQINEQGHELLREAQELLSYFESMPEHLTHRQSHDAANELRAPKGIIAVLESSFEDVFKSFTADLPSVYDEGMDIALAEYKFEECIRTASAIVATYRTQLDTLPQ</sequence>
<keyword evidence="2" id="KW-1185">Reference proteome</keyword>
<dbReference type="EMBL" id="CP095061">
    <property type="protein sequence ID" value="UOQ64863.1"/>
    <property type="molecule type" value="Genomic_DNA"/>
</dbReference>
<dbReference type="Proteomes" id="UP000830401">
    <property type="component" value="Chromosome"/>
</dbReference>
<accession>A0ABY4G209</accession>
<evidence type="ECO:0000313" key="2">
    <source>
        <dbReference type="Proteomes" id="UP000830401"/>
    </source>
</evidence>